<dbReference type="AlphaFoldDB" id="B4ETK3"/>
<name>B4ETK3_PROMH</name>
<dbReference type="GO" id="GO:0000049">
    <property type="term" value="F:tRNA binding"/>
    <property type="evidence" value="ECO:0007669"/>
    <property type="project" value="UniProtKB-UniRule"/>
</dbReference>
<evidence type="ECO:0000313" key="6">
    <source>
        <dbReference type="Proteomes" id="UP000008319"/>
    </source>
</evidence>
<accession>B4ETK3</accession>
<dbReference type="SUPFAM" id="SSF50249">
    <property type="entry name" value="Nucleic acid-binding proteins"/>
    <property type="match status" value="1"/>
</dbReference>
<reference evidence="5 6" key="1">
    <citation type="journal article" date="2008" name="J. Bacteriol.">
        <title>Complete genome sequence of uropathogenic Proteus mirabilis, a master of both adherence and motility.</title>
        <authorList>
            <person name="Pearson M.M."/>
            <person name="Sebaihia M."/>
            <person name="Churcher C."/>
            <person name="Quail M.A."/>
            <person name="Seshasayee A.S."/>
            <person name="Luscombe N.M."/>
            <person name="Abdellah Z."/>
            <person name="Arrosmith C."/>
            <person name="Atkin B."/>
            <person name="Chillingworth T."/>
            <person name="Hauser H."/>
            <person name="Jagels K."/>
            <person name="Moule S."/>
            <person name="Mungall K."/>
            <person name="Norbertczak H."/>
            <person name="Rabbinowitsch E."/>
            <person name="Walker D."/>
            <person name="Whithead S."/>
            <person name="Thomson N.R."/>
            <person name="Rather P.N."/>
            <person name="Parkhill J."/>
            <person name="Mobley H.L."/>
        </authorList>
    </citation>
    <scope>NUCLEOTIDE SEQUENCE [LARGE SCALE GENOMIC DNA]</scope>
    <source>
        <strain evidence="5 6">HI4320</strain>
    </source>
</reference>
<evidence type="ECO:0000259" key="4">
    <source>
        <dbReference type="PROSITE" id="PS50886"/>
    </source>
</evidence>
<dbReference type="EnsemblBacteria" id="CAR42247">
    <property type="protein sequence ID" value="CAR42247"/>
    <property type="gene ID" value="PMI1031"/>
</dbReference>
<dbReference type="KEGG" id="pmr:PMI1031"/>
<evidence type="ECO:0000313" key="5">
    <source>
        <dbReference type="EMBL" id="CAR42247.1"/>
    </source>
</evidence>
<dbReference type="Pfam" id="PF01588">
    <property type="entry name" value="tRNA_bind"/>
    <property type="match status" value="1"/>
</dbReference>
<evidence type="ECO:0000256" key="2">
    <source>
        <dbReference type="ARBA" id="ARBA00022884"/>
    </source>
</evidence>
<dbReference type="RefSeq" id="WP_012367830.1">
    <property type="nucleotide sequence ID" value="NC_010554.1"/>
</dbReference>
<organism evidence="5 6">
    <name type="scientific">Proteus mirabilis (strain HI4320)</name>
    <dbReference type="NCBI Taxonomy" id="529507"/>
    <lineage>
        <taxon>Bacteria</taxon>
        <taxon>Pseudomonadati</taxon>
        <taxon>Pseudomonadota</taxon>
        <taxon>Gammaproteobacteria</taxon>
        <taxon>Enterobacterales</taxon>
        <taxon>Morganellaceae</taxon>
        <taxon>Proteus</taxon>
    </lineage>
</organism>
<dbReference type="GeneID" id="6802043"/>
<dbReference type="InterPro" id="IPR002547">
    <property type="entry name" value="tRNA-bd_dom"/>
</dbReference>
<gene>
    <name evidence="5" type="primary">csaA</name>
    <name evidence="5" type="ordered locus">PMI1031</name>
</gene>
<dbReference type="eggNOG" id="COG0073">
    <property type="taxonomic scope" value="Bacteria"/>
</dbReference>
<dbReference type="PATRIC" id="fig|529507.6.peg.997"/>
<dbReference type="Gene3D" id="2.40.50.140">
    <property type="entry name" value="Nucleic acid-binding proteins"/>
    <property type="match status" value="1"/>
</dbReference>
<evidence type="ECO:0000256" key="1">
    <source>
        <dbReference type="ARBA" id="ARBA00022555"/>
    </source>
</evidence>
<protein>
    <recommendedName>
        <fullName evidence="4">tRNA-binding domain-containing protein</fullName>
    </recommendedName>
</protein>
<keyword evidence="1 3" id="KW-0820">tRNA-binding</keyword>
<keyword evidence="2 3" id="KW-0694">RNA-binding</keyword>
<dbReference type="InterPro" id="IPR012340">
    <property type="entry name" value="NA-bd_OB-fold"/>
</dbReference>
<dbReference type="EMBL" id="AM942759">
    <property type="protein sequence ID" value="CAR42247.1"/>
    <property type="molecule type" value="Genomic_DNA"/>
</dbReference>
<dbReference type="InterPro" id="IPR051270">
    <property type="entry name" value="Tyrosine-tRNA_ligase_regulator"/>
</dbReference>
<dbReference type="NCBIfam" id="NF007495">
    <property type="entry name" value="PRK10089.1-4"/>
    <property type="match status" value="1"/>
</dbReference>
<dbReference type="PANTHER" id="PTHR11586">
    <property type="entry name" value="TRNA-AMINOACYLATION COFACTOR ARC1 FAMILY MEMBER"/>
    <property type="match status" value="1"/>
</dbReference>
<keyword evidence="6" id="KW-1185">Reference proteome</keyword>
<dbReference type="NCBIfam" id="NF007494">
    <property type="entry name" value="PRK10089.1-3"/>
    <property type="match status" value="1"/>
</dbReference>
<feature type="domain" description="TRNA-binding" evidence="4">
    <location>
        <begin position="14"/>
        <end position="117"/>
    </location>
</feature>
<dbReference type="HOGENOM" id="CLU_065946_2_0_6"/>
<dbReference type="NCBIfam" id="TIGR02222">
    <property type="entry name" value="chap_CsaA"/>
    <property type="match status" value="1"/>
</dbReference>
<dbReference type="PANTHER" id="PTHR11586:SF37">
    <property type="entry name" value="TRNA-BINDING DOMAIN-CONTAINING PROTEIN"/>
    <property type="match status" value="1"/>
</dbReference>
<evidence type="ECO:0000256" key="3">
    <source>
        <dbReference type="PROSITE-ProRule" id="PRU00209"/>
    </source>
</evidence>
<proteinExistence type="predicted"/>
<sequence length="117" mass="12781">MTDTTNTNTIEWDDFLRVEMRVGTIISAEINKKAKKPAYVMEVSLGELGTKRSSAQITVNYTPEELIGRRVLCVCNFPIKRIAGIKSEVLITGAADENGAIVLAEFNLPVPDGARLA</sequence>
<dbReference type="PROSITE" id="PS50886">
    <property type="entry name" value="TRBD"/>
    <property type="match status" value="1"/>
</dbReference>
<dbReference type="Proteomes" id="UP000008319">
    <property type="component" value="Chromosome"/>
</dbReference>
<dbReference type="CDD" id="cd02798">
    <property type="entry name" value="tRNA_bind_CsaA"/>
    <property type="match status" value="1"/>
</dbReference>
<dbReference type="FunFam" id="2.40.50.140:FF:000165">
    <property type="entry name" value="Chaperone CsaA"/>
    <property type="match status" value="1"/>
</dbReference>
<dbReference type="InterPro" id="IPR008231">
    <property type="entry name" value="CsaA"/>
</dbReference>